<reference evidence="2" key="1">
    <citation type="journal article" date="2020" name="Stud. Mycol.">
        <title>101 Dothideomycetes genomes: a test case for predicting lifestyles and emergence of pathogens.</title>
        <authorList>
            <person name="Haridas S."/>
            <person name="Albert R."/>
            <person name="Binder M."/>
            <person name="Bloem J."/>
            <person name="Labutti K."/>
            <person name="Salamov A."/>
            <person name="Andreopoulos B."/>
            <person name="Baker S."/>
            <person name="Barry K."/>
            <person name="Bills G."/>
            <person name="Bluhm B."/>
            <person name="Cannon C."/>
            <person name="Castanera R."/>
            <person name="Culley D."/>
            <person name="Daum C."/>
            <person name="Ezra D."/>
            <person name="Gonzalez J."/>
            <person name="Henrissat B."/>
            <person name="Kuo A."/>
            <person name="Liang C."/>
            <person name="Lipzen A."/>
            <person name="Lutzoni F."/>
            <person name="Magnuson J."/>
            <person name="Mondo S."/>
            <person name="Nolan M."/>
            <person name="Ohm R."/>
            <person name="Pangilinan J."/>
            <person name="Park H.-J."/>
            <person name="Ramirez L."/>
            <person name="Alfaro M."/>
            <person name="Sun H."/>
            <person name="Tritt A."/>
            <person name="Yoshinaga Y."/>
            <person name="Zwiers L.-H."/>
            <person name="Turgeon B."/>
            <person name="Goodwin S."/>
            <person name="Spatafora J."/>
            <person name="Crous P."/>
            <person name="Grigoriev I."/>
        </authorList>
    </citation>
    <scope>NUCLEOTIDE SEQUENCE</scope>
    <source>
        <strain evidence="2">CBS 207.26</strain>
    </source>
</reference>
<proteinExistence type="predicted"/>
<sequence>MCSYASEYPSSIPFDPAYKKFFEGFYATSDTPDAHEKYVDFFTEDATIIMASTRRKGRDEILALRKALWEKVSSRVHRPLKIFPYGSNTDEVMLHGTVKYSFKAGGEGSVDWAAYAHLTKVDGAVKLKFYQVYLDTAAQKP</sequence>
<keyword evidence="3" id="KW-1185">Reference proteome</keyword>
<feature type="domain" description="SnoaL-like" evidence="1">
    <location>
        <begin position="23"/>
        <end position="124"/>
    </location>
</feature>
<protein>
    <recommendedName>
        <fullName evidence="1">SnoaL-like domain-containing protein</fullName>
    </recommendedName>
</protein>
<dbReference type="InterPro" id="IPR032710">
    <property type="entry name" value="NTF2-like_dom_sf"/>
</dbReference>
<evidence type="ECO:0000259" key="1">
    <source>
        <dbReference type="Pfam" id="PF12680"/>
    </source>
</evidence>
<accession>A0A6A6DXX0</accession>
<organism evidence="2 3">
    <name type="scientific">Zopfia rhizophila CBS 207.26</name>
    <dbReference type="NCBI Taxonomy" id="1314779"/>
    <lineage>
        <taxon>Eukaryota</taxon>
        <taxon>Fungi</taxon>
        <taxon>Dikarya</taxon>
        <taxon>Ascomycota</taxon>
        <taxon>Pezizomycotina</taxon>
        <taxon>Dothideomycetes</taxon>
        <taxon>Dothideomycetes incertae sedis</taxon>
        <taxon>Zopfiaceae</taxon>
        <taxon>Zopfia</taxon>
    </lineage>
</organism>
<dbReference type="Gene3D" id="3.10.450.50">
    <property type="match status" value="1"/>
</dbReference>
<evidence type="ECO:0000313" key="2">
    <source>
        <dbReference type="EMBL" id="KAF2183212.1"/>
    </source>
</evidence>
<dbReference type="AlphaFoldDB" id="A0A6A6DXX0"/>
<dbReference type="PANTHER" id="PTHR39401">
    <property type="entry name" value="SNOAL-LIKE DOMAIN-CONTAINING PROTEIN"/>
    <property type="match status" value="1"/>
</dbReference>
<dbReference type="Proteomes" id="UP000800200">
    <property type="component" value="Unassembled WGS sequence"/>
</dbReference>
<dbReference type="EMBL" id="ML994644">
    <property type="protein sequence ID" value="KAF2183212.1"/>
    <property type="molecule type" value="Genomic_DNA"/>
</dbReference>
<evidence type="ECO:0000313" key="3">
    <source>
        <dbReference type="Proteomes" id="UP000800200"/>
    </source>
</evidence>
<gene>
    <name evidence="2" type="ORF">K469DRAFT_711185</name>
</gene>
<dbReference type="OrthoDB" id="3468019at2759"/>
<dbReference type="Pfam" id="PF12680">
    <property type="entry name" value="SnoaL_2"/>
    <property type="match status" value="1"/>
</dbReference>
<name>A0A6A6DXX0_9PEZI</name>
<dbReference type="InterPro" id="IPR037401">
    <property type="entry name" value="SnoaL-like"/>
</dbReference>
<dbReference type="PANTHER" id="PTHR39401:SF1">
    <property type="entry name" value="SNOAL-LIKE DOMAIN-CONTAINING PROTEIN"/>
    <property type="match status" value="1"/>
</dbReference>
<dbReference type="SUPFAM" id="SSF54427">
    <property type="entry name" value="NTF2-like"/>
    <property type="match status" value="1"/>
</dbReference>